<comment type="caution">
    <text evidence="2">The sequence shown here is derived from an EMBL/GenBank/DDBJ whole genome shotgun (WGS) entry which is preliminary data.</text>
</comment>
<keyword evidence="3" id="KW-1185">Reference proteome</keyword>
<evidence type="ECO:0000256" key="1">
    <source>
        <dbReference type="SAM" id="MobiDB-lite"/>
    </source>
</evidence>
<sequence>MAVIQGYQYTLRPKKLVTKCNEILLTSLQNVASCDENVENETPGSQHLCDKSGSETTECVADDNDNAMLILLSDNEIDIGTINLSQSVSSVLPADNDSDVTIFSDDDERQPPRPTSSNGIDSDESIIFEGRFPKKNMQTSTNRSENNSSPSLLEPYGL</sequence>
<reference evidence="2" key="2">
    <citation type="submission" date="2023-03" db="EMBL/GenBank/DDBJ databases">
        <authorList>
            <person name="Inwood S.N."/>
            <person name="Skelly J.G."/>
            <person name="Guhlin J."/>
            <person name="Harrop T.W.R."/>
            <person name="Goldson S.G."/>
            <person name="Dearden P.K."/>
        </authorList>
    </citation>
    <scope>NUCLEOTIDE SEQUENCE</scope>
    <source>
        <strain evidence="2">Lincoln</strain>
        <tissue evidence="2">Whole body</tissue>
    </source>
</reference>
<accession>A0AA39FS28</accession>
<evidence type="ECO:0000313" key="2">
    <source>
        <dbReference type="EMBL" id="KAK0174334.1"/>
    </source>
</evidence>
<evidence type="ECO:0000313" key="3">
    <source>
        <dbReference type="Proteomes" id="UP001168972"/>
    </source>
</evidence>
<reference evidence="2" key="1">
    <citation type="journal article" date="2023" name="bioRxiv">
        <title>Scaffold-level genome assemblies of two parasitoid biocontrol wasps reveal the parthenogenesis mechanism and an associated novel virus.</title>
        <authorList>
            <person name="Inwood S."/>
            <person name="Skelly J."/>
            <person name="Guhlin J."/>
            <person name="Harrop T."/>
            <person name="Goldson S."/>
            <person name="Dearden P."/>
        </authorList>
    </citation>
    <scope>NUCLEOTIDE SEQUENCE</scope>
    <source>
        <strain evidence="2">Lincoln</strain>
        <tissue evidence="2">Whole body</tissue>
    </source>
</reference>
<dbReference type="Proteomes" id="UP001168972">
    <property type="component" value="Unassembled WGS sequence"/>
</dbReference>
<feature type="region of interest" description="Disordered" evidence="1">
    <location>
        <begin position="91"/>
        <end position="158"/>
    </location>
</feature>
<protein>
    <submittedName>
        <fullName evidence="2">Uncharacterized protein</fullName>
    </submittedName>
</protein>
<dbReference type="AlphaFoldDB" id="A0AA39FS28"/>
<dbReference type="EMBL" id="JAQQBR010000006">
    <property type="protein sequence ID" value="KAK0174334.1"/>
    <property type="molecule type" value="Genomic_DNA"/>
</dbReference>
<proteinExistence type="predicted"/>
<feature type="compositionally biased region" description="Polar residues" evidence="1">
    <location>
        <begin position="136"/>
        <end position="151"/>
    </location>
</feature>
<organism evidence="2 3">
    <name type="scientific">Microctonus hyperodae</name>
    <name type="common">Parasitoid wasp</name>
    <dbReference type="NCBI Taxonomy" id="165561"/>
    <lineage>
        <taxon>Eukaryota</taxon>
        <taxon>Metazoa</taxon>
        <taxon>Ecdysozoa</taxon>
        <taxon>Arthropoda</taxon>
        <taxon>Hexapoda</taxon>
        <taxon>Insecta</taxon>
        <taxon>Pterygota</taxon>
        <taxon>Neoptera</taxon>
        <taxon>Endopterygota</taxon>
        <taxon>Hymenoptera</taxon>
        <taxon>Apocrita</taxon>
        <taxon>Ichneumonoidea</taxon>
        <taxon>Braconidae</taxon>
        <taxon>Euphorinae</taxon>
        <taxon>Microctonus</taxon>
    </lineage>
</organism>
<gene>
    <name evidence="2" type="ORF">PV327_010118</name>
</gene>
<name>A0AA39FS28_MICHY</name>